<dbReference type="SUPFAM" id="SSF54160">
    <property type="entry name" value="Chromo domain-like"/>
    <property type="match status" value="2"/>
</dbReference>
<feature type="compositionally biased region" description="Basic residues" evidence="3">
    <location>
        <begin position="136"/>
        <end position="148"/>
    </location>
</feature>
<gene>
    <name evidence="5" type="ORF">GSOID_T00000255001</name>
</gene>
<dbReference type="PROSITE" id="PS00598">
    <property type="entry name" value="CHROMO_1"/>
    <property type="match status" value="1"/>
</dbReference>
<dbReference type="PANTHER" id="PTHR22812">
    <property type="entry name" value="CHROMOBOX PROTEIN"/>
    <property type="match status" value="1"/>
</dbReference>
<reference evidence="5" key="1">
    <citation type="journal article" date="2010" name="Science">
        <title>Plasticity of animal genome architecture unmasked by rapid evolution of a pelagic tunicate.</title>
        <authorList>
            <person name="Denoeud F."/>
            <person name="Henriet S."/>
            <person name="Mungpakdee S."/>
            <person name="Aury J.M."/>
            <person name="Da Silva C."/>
            <person name="Brinkmann H."/>
            <person name="Mikhaleva J."/>
            <person name="Olsen L.C."/>
            <person name="Jubin C."/>
            <person name="Canestro C."/>
            <person name="Bouquet J.M."/>
            <person name="Danks G."/>
            <person name="Poulain J."/>
            <person name="Campsteijn C."/>
            <person name="Adamski M."/>
            <person name="Cross I."/>
            <person name="Yadetie F."/>
            <person name="Muffato M."/>
            <person name="Louis A."/>
            <person name="Butcher S."/>
            <person name="Tsagkogeorga G."/>
            <person name="Konrad A."/>
            <person name="Singh S."/>
            <person name="Jensen M.F."/>
            <person name="Cong E.H."/>
            <person name="Eikeseth-Otteraa H."/>
            <person name="Noel B."/>
            <person name="Anthouard V."/>
            <person name="Porcel B.M."/>
            <person name="Kachouri-Lafond R."/>
            <person name="Nishino A."/>
            <person name="Ugolini M."/>
            <person name="Chourrout P."/>
            <person name="Nishida H."/>
            <person name="Aasland R."/>
            <person name="Huzurbazar S."/>
            <person name="Westhof E."/>
            <person name="Delsuc F."/>
            <person name="Lehrach H."/>
            <person name="Reinhardt R."/>
            <person name="Weissenbach J."/>
            <person name="Roy S.W."/>
            <person name="Artiguenave F."/>
            <person name="Postlethwait J.H."/>
            <person name="Manak J.R."/>
            <person name="Thompson E.M."/>
            <person name="Jaillon O."/>
            <person name="Du Pasquier L."/>
            <person name="Boudinot P."/>
            <person name="Liberles D.A."/>
            <person name="Volff J.N."/>
            <person name="Philippe H."/>
            <person name="Lenhard B."/>
            <person name="Roest Crollius H."/>
            <person name="Wincker P."/>
            <person name="Chourrout D."/>
        </authorList>
    </citation>
    <scope>NUCLEOTIDE SEQUENCE [LARGE SCALE GENOMIC DNA]</scope>
</reference>
<dbReference type="GO" id="GO:0000792">
    <property type="term" value="C:heterochromatin"/>
    <property type="evidence" value="ECO:0007669"/>
    <property type="project" value="UniProtKB-ARBA"/>
</dbReference>
<dbReference type="InterPro" id="IPR023779">
    <property type="entry name" value="Chromodomain_CS"/>
</dbReference>
<feature type="compositionally biased region" description="Basic residues" evidence="3">
    <location>
        <begin position="206"/>
        <end position="219"/>
    </location>
</feature>
<dbReference type="PROSITE" id="PS50013">
    <property type="entry name" value="CHROMO_2"/>
    <property type="match status" value="1"/>
</dbReference>
<feature type="compositionally biased region" description="Polar residues" evidence="3">
    <location>
        <begin position="285"/>
        <end position="294"/>
    </location>
</feature>
<evidence type="ECO:0000256" key="3">
    <source>
        <dbReference type="SAM" id="MobiDB-lite"/>
    </source>
</evidence>
<dbReference type="OrthoDB" id="433924at2759"/>
<feature type="compositionally biased region" description="Basic and acidic residues" evidence="3">
    <location>
        <begin position="123"/>
        <end position="135"/>
    </location>
</feature>
<organism evidence="5">
    <name type="scientific">Oikopleura dioica</name>
    <name type="common">Tunicate</name>
    <dbReference type="NCBI Taxonomy" id="34765"/>
    <lineage>
        <taxon>Eukaryota</taxon>
        <taxon>Metazoa</taxon>
        <taxon>Chordata</taxon>
        <taxon>Tunicata</taxon>
        <taxon>Appendicularia</taxon>
        <taxon>Copelata</taxon>
        <taxon>Oikopleuridae</taxon>
        <taxon>Oikopleura</taxon>
    </lineage>
</organism>
<feature type="compositionally biased region" description="Basic and acidic residues" evidence="3">
    <location>
        <begin position="220"/>
        <end position="229"/>
    </location>
</feature>
<evidence type="ECO:0000313" key="5">
    <source>
        <dbReference type="EMBL" id="CBY20268.1"/>
    </source>
</evidence>
<feature type="region of interest" description="Disordered" evidence="3">
    <location>
        <begin position="113"/>
        <end position="229"/>
    </location>
</feature>
<dbReference type="GO" id="GO:0005634">
    <property type="term" value="C:nucleus"/>
    <property type="evidence" value="ECO:0007669"/>
    <property type="project" value="UniProtKB-SubCell"/>
</dbReference>
<dbReference type="CDD" id="cd00024">
    <property type="entry name" value="CD_CSD"/>
    <property type="match status" value="1"/>
</dbReference>
<name>E4WR87_OIKDI</name>
<dbReference type="Pfam" id="PF01393">
    <property type="entry name" value="Chromo_shadow"/>
    <property type="match status" value="1"/>
</dbReference>
<dbReference type="InterPro" id="IPR023780">
    <property type="entry name" value="Chromo_domain"/>
</dbReference>
<feature type="compositionally biased region" description="Basic and acidic residues" evidence="3">
    <location>
        <begin position="176"/>
        <end position="195"/>
    </location>
</feature>
<dbReference type="InParanoid" id="E4WR87"/>
<feature type="region of interest" description="Disordered" evidence="3">
    <location>
        <begin position="273"/>
        <end position="294"/>
    </location>
</feature>
<protein>
    <recommendedName>
        <fullName evidence="4">Chromo domain-containing protein</fullName>
    </recommendedName>
</protein>
<dbReference type="InterPro" id="IPR051219">
    <property type="entry name" value="Heterochromatin_chromo-domain"/>
</dbReference>
<evidence type="ECO:0000313" key="6">
    <source>
        <dbReference type="Proteomes" id="UP000001307"/>
    </source>
</evidence>
<dbReference type="InterPro" id="IPR016197">
    <property type="entry name" value="Chromo-like_dom_sf"/>
</dbReference>
<dbReference type="SMART" id="SM00300">
    <property type="entry name" value="ChSh"/>
    <property type="match status" value="1"/>
</dbReference>
<comment type="subcellular location">
    <subcellularLocation>
        <location evidence="1">Nucleus</location>
    </subcellularLocation>
</comment>
<keyword evidence="2" id="KW-0539">Nucleus</keyword>
<dbReference type="AlphaFoldDB" id="E4WR87"/>
<keyword evidence="6" id="KW-1185">Reference proteome</keyword>
<dbReference type="InterPro" id="IPR000953">
    <property type="entry name" value="Chromo/chromo_shadow_dom"/>
</dbReference>
<dbReference type="CDD" id="cd00034">
    <property type="entry name" value="CSD"/>
    <property type="match status" value="1"/>
</dbReference>
<dbReference type="InterPro" id="IPR008251">
    <property type="entry name" value="Chromo_shadow_dom"/>
</dbReference>
<dbReference type="Proteomes" id="UP000001307">
    <property type="component" value="Unassembled WGS sequence"/>
</dbReference>
<dbReference type="InterPro" id="IPR017984">
    <property type="entry name" value="Chromo_dom_subgr"/>
</dbReference>
<sequence>MSDIFHINSGAESSTDDADIEYEVETILGHRKKHTKGASMEYKIRWKGYDTSYDTWEPEDNLDCKAMLVDYHKNHPKLEEKIKRKQKRKRCVSEVEIVGDAADEVLINDLSVKPLSPMPSDTEDIKDMKKADSRVRVKNKSHTKKKLRKESVDLDSELPPEFQGTPPITNQKKKKISGDIEENHSQKSTKNKQESIEISITESKSPAKKRSRIRVTKKRRETEAEKDLEKNVNSVIPSSTAALRQPESTGTEKIPEMTGLCIDEIKQPLKPTKTNVQKVAPTEVQPGSDSTKENSLPGVNQLQIENQNANTRAVSLTKHKSGFDQGLIPDEIVGATQIDGFKFLLKWKGHSKMEFVDNETAKKKIPLLVIRFYEARIHFDQEDVPLTSPFHPLATGDGNL</sequence>
<evidence type="ECO:0000256" key="1">
    <source>
        <dbReference type="ARBA" id="ARBA00004123"/>
    </source>
</evidence>
<dbReference type="SMART" id="SM00298">
    <property type="entry name" value="CHROMO"/>
    <property type="match status" value="1"/>
</dbReference>
<accession>E4WR87</accession>
<dbReference type="PRINTS" id="PR00504">
    <property type="entry name" value="CHROMODOMAIN"/>
</dbReference>
<dbReference type="Pfam" id="PF00385">
    <property type="entry name" value="Chromo"/>
    <property type="match status" value="1"/>
</dbReference>
<evidence type="ECO:0000259" key="4">
    <source>
        <dbReference type="PROSITE" id="PS50013"/>
    </source>
</evidence>
<evidence type="ECO:0000256" key="2">
    <source>
        <dbReference type="ARBA" id="ARBA00023242"/>
    </source>
</evidence>
<dbReference type="EMBL" id="FN653015">
    <property type="protein sequence ID" value="CBY20268.1"/>
    <property type="molecule type" value="Genomic_DNA"/>
</dbReference>
<feature type="domain" description="Chromo" evidence="4">
    <location>
        <begin position="22"/>
        <end position="83"/>
    </location>
</feature>
<proteinExistence type="predicted"/>
<dbReference type="Gene3D" id="2.40.50.40">
    <property type="match status" value="2"/>
</dbReference>